<organism evidence="7 8">
    <name type="scientific">Arthrobacter hankyongi</name>
    <dbReference type="NCBI Taxonomy" id="2904801"/>
    <lineage>
        <taxon>Bacteria</taxon>
        <taxon>Bacillati</taxon>
        <taxon>Actinomycetota</taxon>
        <taxon>Actinomycetes</taxon>
        <taxon>Micrococcales</taxon>
        <taxon>Micrococcaceae</taxon>
        <taxon>Arthrobacter</taxon>
    </lineage>
</organism>
<feature type="chain" id="PRO_5045915640" evidence="5">
    <location>
        <begin position="22"/>
        <end position="397"/>
    </location>
</feature>
<evidence type="ECO:0000256" key="1">
    <source>
        <dbReference type="ARBA" id="ARBA00010062"/>
    </source>
</evidence>
<feature type="signal peptide" evidence="5">
    <location>
        <begin position="1"/>
        <end position="21"/>
    </location>
</feature>
<evidence type="ECO:0000313" key="7">
    <source>
        <dbReference type="EMBL" id="MCG2621219.1"/>
    </source>
</evidence>
<dbReference type="InterPro" id="IPR051010">
    <property type="entry name" value="BCAA_transport"/>
</dbReference>
<evidence type="ECO:0000259" key="6">
    <source>
        <dbReference type="Pfam" id="PF13458"/>
    </source>
</evidence>
<keyword evidence="3 5" id="KW-0732">Signal</keyword>
<name>A0ABS9L3J1_9MICC</name>
<dbReference type="Pfam" id="PF13458">
    <property type="entry name" value="Peripla_BP_6"/>
    <property type="match status" value="1"/>
</dbReference>
<evidence type="ECO:0000256" key="4">
    <source>
        <dbReference type="ARBA" id="ARBA00022970"/>
    </source>
</evidence>
<evidence type="ECO:0000313" key="8">
    <source>
        <dbReference type="Proteomes" id="UP001165368"/>
    </source>
</evidence>
<dbReference type="Proteomes" id="UP001165368">
    <property type="component" value="Unassembled WGS sequence"/>
</dbReference>
<reference evidence="7" key="1">
    <citation type="submission" date="2022-01" db="EMBL/GenBank/DDBJ databases">
        <authorList>
            <person name="Jo J.-H."/>
            <person name="Im W.-T."/>
        </authorList>
    </citation>
    <scope>NUCLEOTIDE SEQUENCE</scope>
    <source>
        <strain evidence="7">I2-34</strain>
    </source>
</reference>
<accession>A0ABS9L3J1</accession>
<evidence type="ECO:0000256" key="5">
    <source>
        <dbReference type="SAM" id="SignalP"/>
    </source>
</evidence>
<feature type="domain" description="Leucine-binding protein" evidence="6">
    <location>
        <begin position="39"/>
        <end position="375"/>
    </location>
</feature>
<dbReference type="SUPFAM" id="SSF53822">
    <property type="entry name" value="Periplasmic binding protein-like I"/>
    <property type="match status" value="1"/>
</dbReference>
<dbReference type="PANTHER" id="PTHR30483">
    <property type="entry name" value="LEUCINE-SPECIFIC-BINDING PROTEIN"/>
    <property type="match status" value="1"/>
</dbReference>
<keyword evidence="8" id="KW-1185">Reference proteome</keyword>
<comment type="caution">
    <text evidence="7">The sequence shown here is derived from an EMBL/GenBank/DDBJ whole genome shotgun (WGS) entry which is preliminary data.</text>
</comment>
<evidence type="ECO:0000256" key="3">
    <source>
        <dbReference type="ARBA" id="ARBA00022729"/>
    </source>
</evidence>
<gene>
    <name evidence="7" type="ORF">LVY72_04740</name>
</gene>
<dbReference type="RefSeq" id="WP_237818325.1">
    <property type="nucleotide sequence ID" value="NZ_JAKLTQ010000002.1"/>
</dbReference>
<dbReference type="InterPro" id="IPR000709">
    <property type="entry name" value="Leu_Ile_Val-bd"/>
</dbReference>
<dbReference type="Gene3D" id="3.40.50.2300">
    <property type="match status" value="2"/>
</dbReference>
<evidence type="ECO:0000256" key="2">
    <source>
        <dbReference type="ARBA" id="ARBA00022448"/>
    </source>
</evidence>
<sequence length="397" mass="41408">MKITRLLAAGAMSAIAALALAACSSGSAGSDAAEASDPFRVVAILPMTGPLSKQSEVQVNGLKASAKIVNADGGIGGRDVEVKVLDSKLDPTEAVTLLQEEINSDTPPDYVWAGATSNEALAMLPALSSAGILSGSTAADIKINNPELYPYHFGMQSANNQNYQAFVDYAKNKGFKKVGFISANDALGTYNHSAITEMLANTGIELVTQSYDTTATDLTAPMDALKAADPDVLFASSYGSGVGYIFDARQKLDWDVPVVGDNAVGGSNPAAIVAPEALKGVQLLSPLVSATAHKDEWLPDTQKMIDAISAEGDISQIVTQASLPYDALQLLALAAKQASATDADALKGALEGLKTPDHVTWTSYPAYGFSPENHFPKIESGYIVFTGATKLVNGQFQ</sequence>
<protein>
    <submittedName>
        <fullName evidence="7">ABC transporter substrate-binding protein</fullName>
    </submittedName>
</protein>
<dbReference type="InterPro" id="IPR028082">
    <property type="entry name" value="Peripla_BP_I"/>
</dbReference>
<dbReference type="PROSITE" id="PS51257">
    <property type="entry name" value="PROKAR_LIPOPROTEIN"/>
    <property type="match status" value="1"/>
</dbReference>
<dbReference type="PRINTS" id="PR00337">
    <property type="entry name" value="LEUILEVALBP"/>
</dbReference>
<proteinExistence type="inferred from homology"/>
<keyword evidence="2" id="KW-0813">Transport</keyword>
<dbReference type="EMBL" id="JAKLTQ010000002">
    <property type="protein sequence ID" value="MCG2621219.1"/>
    <property type="molecule type" value="Genomic_DNA"/>
</dbReference>
<dbReference type="PANTHER" id="PTHR30483:SF6">
    <property type="entry name" value="PERIPLASMIC BINDING PROTEIN OF ABC TRANSPORTER FOR NATURAL AMINO ACIDS"/>
    <property type="match status" value="1"/>
</dbReference>
<dbReference type="InterPro" id="IPR028081">
    <property type="entry name" value="Leu-bd"/>
</dbReference>
<keyword evidence="4" id="KW-0029">Amino-acid transport</keyword>
<comment type="similarity">
    <text evidence="1">Belongs to the leucine-binding protein family.</text>
</comment>